<dbReference type="Pfam" id="PF23568">
    <property type="entry name" value="ARM_LIN"/>
    <property type="match status" value="1"/>
</dbReference>
<dbReference type="PANTHER" id="PTHR35549">
    <property type="entry name" value="OS04G0584500 PROTEIN"/>
    <property type="match status" value="1"/>
</dbReference>
<evidence type="ECO:0000313" key="7">
    <source>
        <dbReference type="EMBL" id="KAJ9697846.1"/>
    </source>
</evidence>
<dbReference type="InterPro" id="IPR045210">
    <property type="entry name" value="RING-Ubox_PUB"/>
</dbReference>
<dbReference type="Gene3D" id="3.30.40.10">
    <property type="entry name" value="Zinc/RING finger domain, C3HC4 (zinc finger)"/>
    <property type="match status" value="1"/>
</dbReference>
<comment type="pathway">
    <text evidence="2">Protein modification; protein ubiquitination.</text>
</comment>
<dbReference type="EMBL" id="JARBHA010000006">
    <property type="protein sequence ID" value="KAJ9697846.1"/>
    <property type="molecule type" value="Genomic_DNA"/>
</dbReference>
<feature type="region of interest" description="Disordered" evidence="5">
    <location>
        <begin position="140"/>
        <end position="203"/>
    </location>
</feature>
<dbReference type="Gene3D" id="1.25.10.10">
    <property type="entry name" value="Leucine-rich Repeat Variant"/>
    <property type="match status" value="1"/>
</dbReference>
<feature type="region of interest" description="Disordered" evidence="5">
    <location>
        <begin position="12"/>
        <end position="32"/>
    </location>
</feature>
<gene>
    <name evidence="7" type="ORF">PVL29_007123</name>
</gene>
<feature type="compositionally biased region" description="Polar residues" evidence="5">
    <location>
        <begin position="180"/>
        <end position="200"/>
    </location>
</feature>
<dbReference type="InterPro" id="IPR055566">
    <property type="entry name" value="ARM_LIN"/>
</dbReference>
<dbReference type="SUPFAM" id="SSF57850">
    <property type="entry name" value="RING/U-box"/>
    <property type="match status" value="1"/>
</dbReference>
<dbReference type="InterPro" id="IPR011989">
    <property type="entry name" value="ARM-like"/>
</dbReference>
<sequence>MASSLEDLLAEEGFQGRRLKTTPRPSFASRAVSMPLYPFRNNCKADAGSVVKIQTARTRSSVSRYNSEGEAPPTDRVKGRKQKDSLIRREKLDREPKKELNKRFEERETNDVFEDFPGNEIVDVGVEENGIYKDIYSDNMYSPRKRNHKSSHRIVEKERNKERSEKRNSSSTSSIKNLPAQKSFSKNHNNSMKQPHSPFNRSRKSMENNKIFDENRGQNHDSTVQAVSEPALDEVAVQAMVSIISGFVKRFLKDKDFRTLLHENCFSSLNIIDLEEGESTASKVITTLEQAIETLELVAEESASGKDLKKASLQLSVIAGLSSDDMKDGFTSGVPNYKLSACAHLYLGLIYKLQKKDKASAKHILLVFCDSPFQARTILLPELWDYLFLPQLSHLKVWYNQEADSLADAPNRQRKLELLEKVYNEILDLGTHQFAIYYKDWLTEGVEAPSVPSIHVPSVSVRGVDQGSSQSHYQELANPLGPFSTQPMVSKKLYNTVFGNSIQPRVGEVEEYREAEYNCMRSSDDSTVEDKQAVTHFSEAVKHTDQHAKEHLMENPYDEASHPEDGHLLEAEDSTRLHGVSATGERDHSDEVCDSHIRQVPPGSSHMFHAPIHRANESTLRTLARSIFDLHISSQSNSEAIFDPNVMSSLTILLSSLLWHMLFIFDNFFLYLFGMQQTNMESSAKDLHGNCQYFNEGSFFSSIPQDFICPLTGRLFEDPVTIETGQTFERHAIREWFNQGNRNCPVTGKALEGLGVPLTNFVLKRVIDGWKSENCRHRLAFASKVVGSSGEHGVEPKDETAIYALEQFLSGSSKEEKLTNAKHLISLGGLQFLTRRFELGNLEEKTCVAALLCSCIEADYRCKNEIAIYIKKPCLLELLHSKQAKSRTTAVLLLTELICMHRWKDVTLFLSGFQNEGIVNAMHVLLVYLQSSSPEQRPMVAVLLLHLDLLVEPQKYSIYREEAVDAIVVALEGSLTDENVREKCCRALLILAGHFSFSGDVPTEKWILKPAGPMDSHDLSSGNNEEKGLLVDGTISLDAEEQAKEEWFRNLSAVLLGNGKKSFLEAISKCLGSDSSELVRVCLTTVAWLSSALSSLSDAEFQLSAFSALISRLRDNLENSEQIEHKILASASLLSFSKIPECRVLLMTIAEEIVVPLRSLVQVTWTAKHLYTAISEEDL</sequence>
<name>A0AA38ZZ16_VITRO</name>
<dbReference type="SUPFAM" id="SSF48371">
    <property type="entry name" value="ARM repeat"/>
    <property type="match status" value="1"/>
</dbReference>
<keyword evidence="4" id="KW-0808">Transferase</keyword>
<feature type="compositionally biased region" description="Basic and acidic residues" evidence="5">
    <location>
        <begin position="153"/>
        <end position="168"/>
    </location>
</feature>
<dbReference type="Proteomes" id="UP001168098">
    <property type="component" value="Unassembled WGS sequence"/>
</dbReference>
<evidence type="ECO:0000256" key="3">
    <source>
        <dbReference type="ARBA" id="ARBA00012483"/>
    </source>
</evidence>
<evidence type="ECO:0000256" key="4">
    <source>
        <dbReference type="ARBA" id="ARBA00022679"/>
    </source>
</evidence>
<dbReference type="SMART" id="SM00504">
    <property type="entry name" value="Ubox"/>
    <property type="match status" value="1"/>
</dbReference>
<dbReference type="CDD" id="cd16664">
    <property type="entry name" value="RING-Ubox_PUB"/>
    <property type="match status" value="1"/>
</dbReference>
<feature type="compositionally biased region" description="Basic residues" evidence="5">
    <location>
        <begin position="143"/>
        <end position="152"/>
    </location>
</feature>
<proteinExistence type="predicted"/>
<dbReference type="PANTHER" id="PTHR35549:SF1">
    <property type="entry name" value="OS04G0584500 PROTEIN"/>
    <property type="match status" value="1"/>
</dbReference>
<dbReference type="InterPro" id="IPR016024">
    <property type="entry name" value="ARM-type_fold"/>
</dbReference>
<dbReference type="InterPro" id="IPR003613">
    <property type="entry name" value="Ubox_domain"/>
</dbReference>
<evidence type="ECO:0000259" key="6">
    <source>
        <dbReference type="PROSITE" id="PS51698"/>
    </source>
</evidence>
<dbReference type="InterPro" id="IPR013083">
    <property type="entry name" value="Znf_RING/FYVE/PHD"/>
</dbReference>
<comment type="caution">
    <text evidence="7">The sequence shown here is derived from an EMBL/GenBank/DDBJ whole genome shotgun (WGS) entry which is preliminary data.</text>
</comment>
<reference evidence="7 8" key="1">
    <citation type="journal article" date="2023" name="BMC Biotechnol.">
        <title>Vitis rotundifolia cv Carlos genome sequencing.</title>
        <authorList>
            <person name="Huff M."/>
            <person name="Hulse-Kemp A."/>
            <person name="Scheffler B."/>
            <person name="Youngblood R."/>
            <person name="Simpson S."/>
            <person name="Babiker E."/>
            <person name="Staton M."/>
        </authorList>
    </citation>
    <scope>NUCLEOTIDE SEQUENCE [LARGE SCALE GENOMIC DNA]</scope>
    <source>
        <tissue evidence="7">Leaf</tissue>
    </source>
</reference>
<accession>A0AA38ZZ16</accession>
<dbReference type="GO" id="GO:0061630">
    <property type="term" value="F:ubiquitin protein ligase activity"/>
    <property type="evidence" value="ECO:0007669"/>
    <property type="project" value="UniProtKB-EC"/>
</dbReference>
<evidence type="ECO:0000313" key="8">
    <source>
        <dbReference type="Proteomes" id="UP001168098"/>
    </source>
</evidence>
<evidence type="ECO:0000256" key="5">
    <source>
        <dbReference type="SAM" id="MobiDB-lite"/>
    </source>
</evidence>
<organism evidence="7 8">
    <name type="scientific">Vitis rotundifolia</name>
    <name type="common">Muscadine grape</name>
    <dbReference type="NCBI Taxonomy" id="103349"/>
    <lineage>
        <taxon>Eukaryota</taxon>
        <taxon>Viridiplantae</taxon>
        <taxon>Streptophyta</taxon>
        <taxon>Embryophyta</taxon>
        <taxon>Tracheophyta</taxon>
        <taxon>Spermatophyta</taxon>
        <taxon>Magnoliopsida</taxon>
        <taxon>eudicotyledons</taxon>
        <taxon>Gunneridae</taxon>
        <taxon>Pentapetalae</taxon>
        <taxon>rosids</taxon>
        <taxon>Vitales</taxon>
        <taxon>Vitaceae</taxon>
        <taxon>Viteae</taxon>
        <taxon>Vitis</taxon>
    </lineage>
</organism>
<comment type="catalytic activity">
    <reaction evidence="1">
        <text>S-ubiquitinyl-[E2 ubiquitin-conjugating enzyme]-L-cysteine + [acceptor protein]-L-lysine = [E2 ubiquitin-conjugating enzyme]-L-cysteine + N(6)-ubiquitinyl-[acceptor protein]-L-lysine.</text>
        <dbReference type="EC" id="2.3.2.27"/>
    </reaction>
</comment>
<feature type="region of interest" description="Disordered" evidence="5">
    <location>
        <begin position="577"/>
        <end position="609"/>
    </location>
</feature>
<feature type="region of interest" description="Disordered" evidence="5">
    <location>
        <begin position="56"/>
        <end position="94"/>
    </location>
</feature>
<dbReference type="EC" id="2.3.2.27" evidence="3"/>
<evidence type="ECO:0000256" key="2">
    <source>
        <dbReference type="ARBA" id="ARBA00004906"/>
    </source>
</evidence>
<dbReference type="GO" id="GO:0016567">
    <property type="term" value="P:protein ubiquitination"/>
    <property type="evidence" value="ECO:0007669"/>
    <property type="project" value="InterPro"/>
</dbReference>
<protein>
    <recommendedName>
        <fullName evidence="3">RING-type E3 ubiquitin transferase</fullName>
        <ecNumber evidence="3">2.3.2.27</ecNumber>
    </recommendedName>
</protein>
<feature type="compositionally biased region" description="Polar residues" evidence="5">
    <location>
        <begin position="56"/>
        <end position="66"/>
    </location>
</feature>
<keyword evidence="8" id="KW-1185">Reference proteome</keyword>
<dbReference type="InterPro" id="IPR056512">
    <property type="entry name" value="LIN_N"/>
</dbReference>
<dbReference type="PROSITE" id="PS51698">
    <property type="entry name" value="U_BOX"/>
    <property type="match status" value="1"/>
</dbReference>
<feature type="compositionally biased region" description="Basic and acidic residues" evidence="5">
    <location>
        <begin position="73"/>
        <end position="94"/>
    </location>
</feature>
<dbReference type="Pfam" id="PF04564">
    <property type="entry name" value="U-box"/>
    <property type="match status" value="1"/>
</dbReference>
<dbReference type="Pfam" id="PF23628">
    <property type="entry name" value="ARM_LIN_C"/>
    <property type="match status" value="1"/>
</dbReference>
<evidence type="ECO:0000256" key="1">
    <source>
        <dbReference type="ARBA" id="ARBA00000900"/>
    </source>
</evidence>
<dbReference type="AlphaFoldDB" id="A0AA38ZZ16"/>
<feature type="compositionally biased region" description="Basic and acidic residues" evidence="5">
    <location>
        <begin position="584"/>
        <end position="597"/>
    </location>
</feature>
<feature type="domain" description="U-box" evidence="6">
    <location>
        <begin position="702"/>
        <end position="777"/>
    </location>
</feature>